<evidence type="ECO:0000313" key="1">
    <source>
        <dbReference type="EMBL" id="KAJ1101902.1"/>
    </source>
</evidence>
<gene>
    <name evidence="1" type="ORF">NDU88_006965</name>
</gene>
<sequence length="113" mass="13178">MSNPGQCHRFRRQELRDLTENKAGAHVLATQLRLYDIGDLTTRLIACLERRDRGRTWVMELRDSEGAIHNTGEAFATYYEHRFSSTTIRSGADRADLLKDVSLWVLYREDRVH</sequence>
<keyword evidence="2" id="KW-1185">Reference proteome</keyword>
<name>A0AAV7MEK5_PLEWA</name>
<dbReference type="AlphaFoldDB" id="A0AAV7MEK5"/>
<dbReference type="EMBL" id="JANPWB010000014">
    <property type="protein sequence ID" value="KAJ1101902.1"/>
    <property type="molecule type" value="Genomic_DNA"/>
</dbReference>
<reference evidence="1" key="1">
    <citation type="journal article" date="2022" name="bioRxiv">
        <title>Sequencing and chromosome-scale assembly of the giantPleurodeles waltlgenome.</title>
        <authorList>
            <person name="Brown T."/>
            <person name="Elewa A."/>
            <person name="Iarovenko S."/>
            <person name="Subramanian E."/>
            <person name="Araus A.J."/>
            <person name="Petzold A."/>
            <person name="Susuki M."/>
            <person name="Suzuki K.-i.T."/>
            <person name="Hayashi T."/>
            <person name="Toyoda A."/>
            <person name="Oliveira C."/>
            <person name="Osipova E."/>
            <person name="Leigh N.D."/>
            <person name="Simon A."/>
            <person name="Yun M.H."/>
        </authorList>
    </citation>
    <scope>NUCLEOTIDE SEQUENCE</scope>
    <source>
        <strain evidence="1">20211129_DDA</strain>
        <tissue evidence="1">Liver</tissue>
    </source>
</reference>
<protein>
    <submittedName>
        <fullName evidence="1">Uncharacterized protein</fullName>
    </submittedName>
</protein>
<evidence type="ECO:0000313" key="2">
    <source>
        <dbReference type="Proteomes" id="UP001066276"/>
    </source>
</evidence>
<dbReference type="Proteomes" id="UP001066276">
    <property type="component" value="Chromosome 10"/>
</dbReference>
<organism evidence="1 2">
    <name type="scientific">Pleurodeles waltl</name>
    <name type="common">Iberian ribbed newt</name>
    <dbReference type="NCBI Taxonomy" id="8319"/>
    <lineage>
        <taxon>Eukaryota</taxon>
        <taxon>Metazoa</taxon>
        <taxon>Chordata</taxon>
        <taxon>Craniata</taxon>
        <taxon>Vertebrata</taxon>
        <taxon>Euteleostomi</taxon>
        <taxon>Amphibia</taxon>
        <taxon>Batrachia</taxon>
        <taxon>Caudata</taxon>
        <taxon>Salamandroidea</taxon>
        <taxon>Salamandridae</taxon>
        <taxon>Pleurodelinae</taxon>
        <taxon>Pleurodeles</taxon>
    </lineage>
</organism>
<proteinExistence type="predicted"/>
<comment type="caution">
    <text evidence="1">The sequence shown here is derived from an EMBL/GenBank/DDBJ whole genome shotgun (WGS) entry which is preliminary data.</text>
</comment>
<accession>A0AAV7MEK5</accession>